<evidence type="ECO:0000256" key="8">
    <source>
        <dbReference type="ARBA" id="ARBA00022982"/>
    </source>
</evidence>
<feature type="domain" description="4Fe-4S ferredoxin-type" evidence="13">
    <location>
        <begin position="137"/>
        <end position="166"/>
    </location>
</feature>
<dbReference type="Pfam" id="PF04060">
    <property type="entry name" value="FeS"/>
    <property type="match status" value="1"/>
</dbReference>
<keyword evidence="1" id="KW-0813">Transport</keyword>
<keyword evidence="4" id="KW-0997">Cell inner membrane</keyword>
<keyword evidence="9" id="KW-0408">Iron</keyword>
<dbReference type="NCBIfam" id="TIGR01944">
    <property type="entry name" value="rnfB"/>
    <property type="match status" value="1"/>
</dbReference>
<dbReference type="Proteomes" id="UP000521868">
    <property type="component" value="Unassembled WGS sequence"/>
</dbReference>
<accession>A0A7X6DD49</accession>
<keyword evidence="16" id="KW-1185">Reference proteome</keyword>
<feature type="region of interest" description="Disordered" evidence="12">
    <location>
        <begin position="1"/>
        <end position="38"/>
    </location>
</feature>
<gene>
    <name evidence="15" type="primary">rsxB</name>
    <name evidence="15" type="ORF">RAMLITH_03985</name>
</gene>
<keyword evidence="11" id="KW-0472">Membrane</keyword>
<dbReference type="InterPro" id="IPR007202">
    <property type="entry name" value="4Fe-4S_dom"/>
</dbReference>
<feature type="compositionally biased region" description="Basic residues" evidence="12">
    <location>
        <begin position="15"/>
        <end position="26"/>
    </location>
</feature>
<proteinExistence type="predicted"/>
<dbReference type="Pfam" id="PF14697">
    <property type="entry name" value="Fer4_21"/>
    <property type="match status" value="1"/>
</dbReference>
<evidence type="ECO:0000256" key="1">
    <source>
        <dbReference type="ARBA" id="ARBA00022448"/>
    </source>
</evidence>
<sequence length="251" mass="26823">MKARRCRCAGATARRPTRRRPRRRHAAPPPPEVSPQARRLHAALPQTQCTRCGYPDCAGYAEAIAAGGAAVNQCPPGGAEGVARLAALTGQPVLPLNPAHGSEGPRTVAVIDENWCIGCTLCIKACPTDAILGSNKRMHTVIERYCTGCELCVPVCPVDCIALENVTGERTGWQAWSQAQADEALRRYEARLARLAREGEEHAAHLEAKAEAKLADLPAQTHGAEGGELDRKRAVIEAALAKARSRRPPGP</sequence>
<evidence type="ECO:0000256" key="11">
    <source>
        <dbReference type="ARBA" id="ARBA00023136"/>
    </source>
</evidence>
<dbReference type="InterPro" id="IPR017900">
    <property type="entry name" value="4Fe4S_Fe_S_CS"/>
</dbReference>
<dbReference type="PANTHER" id="PTHR42859">
    <property type="entry name" value="OXIDOREDUCTASE"/>
    <property type="match status" value="1"/>
</dbReference>
<dbReference type="GO" id="GO:0051539">
    <property type="term" value="F:4 iron, 4 sulfur cluster binding"/>
    <property type="evidence" value="ECO:0007669"/>
    <property type="project" value="UniProtKB-KW"/>
</dbReference>
<dbReference type="AlphaFoldDB" id="A0A7X6DD49"/>
<dbReference type="InterPro" id="IPR017896">
    <property type="entry name" value="4Fe4S_Fe-S-bd"/>
</dbReference>
<keyword evidence="3" id="KW-0004">4Fe-4S</keyword>
<evidence type="ECO:0000256" key="4">
    <source>
        <dbReference type="ARBA" id="ARBA00022519"/>
    </source>
</evidence>
<dbReference type="EMBL" id="VTOX01000001">
    <property type="protein sequence ID" value="NKE64969.1"/>
    <property type="molecule type" value="Genomic_DNA"/>
</dbReference>
<protein>
    <submittedName>
        <fullName evidence="15">Electron transport complex subunit RsxB</fullName>
    </submittedName>
</protein>
<dbReference type="Gene3D" id="1.10.15.40">
    <property type="entry name" value="Electron transport complex subunit B, putative Fe-S cluster"/>
    <property type="match status" value="1"/>
</dbReference>
<dbReference type="PANTHER" id="PTHR42859:SF3">
    <property type="entry name" value="ION-TRANSLOCATING OXIDOREDUCTASE COMPLEX SUBUNIT B"/>
    <property type="match status" value="1"/>
</dbReference>
<dbReference type="GO" id="GO:0046872">
    <property type="term" value="F:metal ion binding"/>
    <property type="evidence" value="ECO:0007669"/>
    <property type="project" value="UniProtKB-KW"/>
</dbReference>
<organism evidence="15 16">
    <name type="scientific">Ramlibacter lithotrophicus</name>
    <dbReference type="NCBI Taxonomy" id="2606681"/>
    <lineage>
        <taxon>Bacteria</taxon>
        <taxon>Pseudomonadati</taxon>
        <taxon>Pseudomonadota</taxon>
        <taxon>Betaproteobacteria</taxon>
        <taxon>Burkholderiales</taxon>
        <taxon>Comamonadaceae</taxon>
        <taxon>Ramlibacter</taxon>
    </lineage>
</organism>
<evidence type="ECO:0000259" key="14">
    <source>
        <dbReference type="PROSITE" id="PS51656"/>
    </source>
</evidence>
<evidence type="ECO:0000259" key="13">
    <source>
        <dbReference type="PROSITE" id="PS51379"/>
    </source>
</evidence>
<keyword evidence="6" id="KW-0677">Repeat</keyword>
<reference evidence="15 16" key="1">
    <citation type="journal article" date="2020" name="Nature">
        <title>Bacterial chemolithoautotrophy via manganese oxidation.</title>
        <authorList>
            <person name="Yu H."/>
            <person name="Leadbetter J.R."/>
        </authorList>
    </citation>
    <scope>NUCLEOTIDE SEQUENCE [LARGE SCALE GENOMIC DNA]</scope>
    <source>
        <strain evidence="15 16">RBP-1</strain>
    </source>
</reference>
<dbReference type="InterPro" id="IPR050294">
    <property type="entry name" value="RnfB_subfamily"/>
</dbReference>
<keyword evidence="2" id="KW-1003">Cell membrane</keyword>
<keyword evidence="10" id="KW-0411">Iron-sulfur</keyword>
<keyword evidence="5" id="KW-0479">Metal-binding</keyword>
<evidence type="ECO:0000256" key="6">
    <source>
        <dbReference type="ARBA" id="ARBA00022737"/>
    </source>
</evidence>
<dbReference type="SUPFAM" id="SSF54862">
    <property type="entry name" value="4Fe-4S ferredoxins"/>
    <property type="match status" value="1"/>
</dbReference>
<comment type="caution">
    <text evidence="15">The sequence shown here is derived from an EMBL/GenBank/DDBJ whole genome shotgun (WGS) entry which is preliminary data.</text>
</comment>
<dbReference type="NCBIfam" id="NF005415">
    <property type="entry name" value="PRK06991.1"/>
    <property type="match status" value="1"/>
</dbReference>
<dbReference type="PROSITE" id="PS51656">
    <property type="entry name" value="4FE4S"/>
    <property type="match status" value="1"/>
</dbReference>
<evidence type="ECO:0000256" key="2">
    <source>
        <dbReference type="ARBA" id="ARBA00022475"/>
    </source>
</evidence>
<keyword evidence="8" id="KW-0249">Electron transport</keyword>
<evidence type="ECO:0000256" key="5">
    <source>
        <dbReference type="ARBA" id="ARBA00022723"/>
    </source>
</evidence>
<evidence type="ECO:0000256" key="3">
    <source>
        <dbReference type="ARBA" id="ARBA00022485"/>
    </source>
</evidence>
<dbReference type="PROSITE" id="PS00198">
    <property type="entry name" value="4FE4S_FER_1"/>
    <property type="match status" value="1"/>
</dbReference>
<evidence type="ECO:0000313" key="15">
    <source>
        <dbReference type="EMBL" id="NKE64969.1"/>
    </source>
</evidence>
<dbReference type="GO" id="GO:0009055">
    <property type="term" value="F:electron transfer activity"/>
    <property type="evidence" value="ECO:0007669"/>
    <property type="project" value="InterPro"/>
</dbReference>
<keyword evidence="7" id="KW-1278">Translocase</keyword>
<name>A0A7X6DD49_9BURK</name>
<dbReference type="Gene3D" id="3.30.70.20">
    <property type="match status" value="1"/>
</dbReference>
<evidence type="ECO:0000256" key="10">
    <source>
        <dbReference type="ARBA" id="ARBA00023014"/>
    </source>
</evidence>
<feature type="domain" description="4Fe-4S ferredoxin-type" evidence="13">
    <location>
        <begin position="107"/>
        <end position="136"/>
    </location>
</feature>
<feature type="domain" description="4Fe-4S" evidence="14">
    <location>
        <begin position="32"/>
        <end position="91"/>
    </location>
</feature>
<evidence type="ECO:0000313" key="16">
    <source>
        <dbReference type="Proteomes" id="UP000521868"/>
    </source>
</evidence>
<evidence type="ECO:0000256" key="7">
    <source>
        <dbReference type="ARBA" id="ARBA00022967"/>
    </source>
</evidence>
<evidence type="ECO:0000256" key="9">
    <source>
        <dbReference type="ARBA" id="ARBA00023004"/>
    </source>
</evidence>
<dbReference type="PROSITE" id="PS51379">
    <property type="entry name" value="4FE4S_FER_2"/>
    <property type="match status" value="2"/>
</dbReference>
<dbReference type="InterPro" id="IPR010207">
    <property type="entry name" value="Elect_transpt_cplx_RnfB/RsxB"/>
</dbReference>
<evidence type="ECO:0000256" key="12">
    <source>
        <dbReference type="SAM" id="MobiDB-lite"/>
    </source>
</evidence>